<gene>
    <name evidence="6" type="ORF">QE152_g5670</name>
</gene>
<name>A0AAW1ML65_POPJA</name>
<proteinExistence type="predicted"/>
<dbReference type="PANTHER" id="PTHR11242">
    <property type="entry name" value="ARYL HYDROCARBON RECEPTOR INTERACTING PROTEIN RELATED"/>
    <property type="match status" value="1"/>
</dbReference>
<comment type="subcellular location">
    <subcellularLocation>
        <location evidence="1">Cytoplasm</location>
    </subcellularLocation>
</comment>
<organism evidence="6 7">
    <name type="scientific">Popillia japonica</name>
    <name type="common">Japanese beetle</name>
    <dbReference type="NCBI Taxonomy" id="7064"/>
    <lineage>
        <taxon>Eukaryota</taxon>
        <taxon>Metazoa</taxon>
        <taxon>Ecdysozoa</taxon>
        <taxon>Arthropoda</taxon>
        <taxon>Hexapoda</taxon>
        <taxon>Insecta</taxon>
        <taxon>Pterygota</taxon>
        <taxon>Neoptera</taxon>
        <taxon>Endopterygota</taxon>
        <taxon>Coleoptera</taxon>
        <taxon>Polyphaga</taxon>
        <taxon>Scarabaeiformia</taxon>
        <taxon>Scarabaeidae</taxon>
        <taxon>Rutelinae</taxon>
        <taxon>Popillia</taxon>
    </lineage>
</organism>
<dbReference type="PANTHER" id="PTHR11242:SF0">
    <property type="entry name" value="TPR_REGION DOMAIN-CONTAINING PROTEIN"/>
    <property type="match status" value="1"/>
</dbReference>
<dbReference type="Gene3D" id="3.10.50.40">
    <property type="match status" value="1"/>
</dbReference>
<protein>
    <submittedName>
        <fullName evidence="6">FKBP-type peptidyl-prolyl cis-trans isomerase</fullName>
    </submittedName>
</protein>
<evidence type="ECO:0000259" key="5">
    <source>
        <dbReference type="Pfam" id="PF23322"/>
    </source>
</evidence>
<dbReference type="GO" id="GO:0005737">
    <property type="term" value="C:cytoplasm"/>
    <property type="evidence" value="ECO:0007669"/>
    <property type="project" value="UniProtKB-SubCell"/>
</dbReference>
<dbReference type="InterPro" id="IPR019734">
    <property type="entry name" value="TPR_rpt"/>
</dbReference>
<reference evidence="6 7" key="1">
    <citation type="journal article" date="2024" name="BMC Genomics">
        <title>De novo assembly and annotation of Popillia japonica's genome with initial clues to its potential as an invasive pest.</title>
        <authorList>
            <person name="Cucini C."/>
            <person name="Boschi S."/>
            <person name="Funari R."/>
            <person name="Cardaioli E."/>
            <person name="Iannotti N."/>
            <person name="Marturano G."/>
            <person name="Paoli F."/>
            <person name="Bruttini M."/>
            <person name="Carapelli A."/>
            <person name="Frati F."/>
            <person name="Nardi F."/>
        </authorList>
    </citation>
    <scope>NUCLEOTIDE SEQUENCE [LARGE SCALE GENOMIC DNA]</scope>
    <source>
        <strain evidence="6">DMR45628</strain>
    </source>
</reference>
<evidence type="ECO:0000313" key="7">
    <source>
        <dbReference type="Proteomes" id="UP001458880"/>
    </source>
</evidence>
<comment type="caution">
    <text evidence="6">The sequence shown here is derived from an EMBL/GenBank/DDBJ whole genome shotgun (WGS) entry which is preliminary data.</text>
</comment>
<dbReference type="InterPro" id="IPR039663">
    <property type="entry name" value="AIP/AIPL1/TTC9"/>
</dbReference>
<dbReference type="Gene3D" id="1.25.40.10">
    <property type="entry name" value="Tetratricopeptide repeat domain"/>
    <property type="match status" value="1"/>
</dbReference>
<evidence type="ECO:0000256" key="2">
    <source>
        <dbReference type="ARBA" id="ARBA00022490"/>
    </source>
</evidence>
<dbReference type="SUPFAM" id="SSF48452">
    <property type="entry name" value="TPR-like"/>
    <property type="match status" value="1"/>
</dbReference>
<feature type="domain" description="AIP/AIPL N-terminal FKBP-type PPIase" evidence="5">
    <location>
        <begin position="4"/>
        <end position="99"/>
    </location>
</feature>
<dbReference type="Pfam" id="PF23322">
    <property type="entry name" value="PPIase_AIP"/>
    <property type="match status" value="1"/>
</dbReference>
<dbReference type="InterPro" id="IPR046357">
    <property type="entry name" value="PPIase_dom_sf"/>
</dbReference>
<keyword evidence="4" id="KW-0802">TPR repeat</keyword>
<keyword evidence="3" id="KW-0677">Repeat</keyword>
<sequence length="272" mass="31811">MGKGKPLELVIGKKFKLEVWEAVLQKMAVGEVAEFTVHKDLVLQYPFVAKTLRDVDLPPEKRMVHHCSMNIQAGGIGYDDLNQLIKYPEDLIFIMELVRIEQPENYEKEVWQMDEEERMKRIPELKEKGNEEYKKKNYGLASDLYAQAIGILEQFMLKEKPNDTEWLEFNNQKNVILLNYAQCKLILEDYYAVIQHCSTVLKHDPDNVKALFRRAKGFVGAWDPQAARDDFNRVMELDTSLASVVKRELEVLDEMIRNKNVQDMQKLKNLFI</sequence>
<keyword evidence="6" id="KW-0413">Isomerase</keyword>
<dbReference type="EMBL" id="JASPKY010000035">
    <property type="protein sequence ID" value="KAK9747027.1"/>
    <property type="molecule type" value="Genomic_DNA"/>
</dbReference>
<dbReference type="InterPro" id="IPR011990">
    <property type="entry name" value="TPR-like_helical_dom_sf"/>
</dbReference>
<evidence type="ECO:0000313" key="6">
    <source>
        <dbReference type="EMBL" id="KAK9747027.1"/>
    </source>
</evidence>
<dbReference type="InterPro" id="IPR056277">
    <property type="entry name" value="PPIase_AIP"/>
</dbReference>
<evidence type="ECO:0000256" key="3">
    <source>
        <dbReference type="ARBA" id="ARBA00022737"/>
    </source>
</evidence>
<keyword evidence="2" id="KW-0963">Cytoplasm</keyword>
<dbReference type="GO" id="GO:0003755">
    <property type="term" value="F:peptidyl-prolyl cis-trans isomerase activity"/>
    <property type="evidence" value="ECO:0007669"/>
    <property type="project" value="InterPro"/>
</dbReference>
<keyword evidence="7" id="KW-1185">Reference proteome</keyword>
<dbReference type="AlphaFoldDB" id="A0AAW1ML65"/>
<dbReference type="SMART" id="SM00028">
    <property type="entry name" value="TPR"/>
    <property type="match status" value="3"/>
</dbReference>
<dbReference type="SUPFAM" id="SSF54534">
    <property type="entry name" value="FKBP-like"/>
    <property type="match status" value="1"/>
</dbReference>
<dbReference type="FunFam" id="1.25.40.10:FF:000052">
    <property type="entry name" value="Aryl-hydrocarbon-interacting protein-like 1"/>
    <property type="match status" value="1"/>
</dbReference>
<evidence type="ECO:0000256" key="4">
    <source>
        <dbReference type="ARBA" id="ARBA00022803"/>
    </source>
</evidence>
<evidence type="ECO:0000256" key="1">
    <source>
        <dbReference type="ARBA" id="ARBA00004496"/>
    </source>
</evidence>
<dbReference type="Proteomes" id="UP001458880">
    <property type="component" value="Unassembled WGS sequence"/>
</dbReference>
<accession>A0AAW1ML65</accession>